<gene>
    <name evidence="2" type="ORF">M5K25_026015</name>
</gene>
<comment type="caution">
    <text evidence="2">The sequence shown here is derived from an EMBL/GenBank/DDBJ whole genome shotgun (WGS) entry which is preliminary data.</text>
</comment>
<feature type="region of interest" description="Disordered" evidence="1">
    <location>
        <begin position="349"/>
        <end position="369"/>
    </location>
</feature>
<keyword evidence="3" id="KW-1185">Reference proteome</keyword>
<reference evidence="2 3" key="1">
    <citation type="journal article" date="2024" name="Plant Biotechnol. J.">
        <title>Dendrobium thyrsiflorum genome and its molecular insights into genes involved in important horticultural traits.</title>
        <authorList>
            <person name="Chen B."/>
            <person name="Wang J.Y."/>
            <person name="Zheng P.J."/>
            <person name="Li K.L."/>
            <person name="Liang Y.M."/>
            <person name="Chen X.F."/>
            <person name="Zhang C."/>
            <person name="Zhao X."/>
            <person name="He X."/>
            <person name="Zhang G.Q."/>
            <person name="Liu Z.J."/>
            <person name="Xu Q."/>
        </authorList>
    </citation>
    <scope>NUCLEOTIDE SEQUENCE [LARGE SCALE GENOMIC DNA]</scope>
    <source>
        <strain evidence="2">GZMU011</strain>
    </source>
</reference>
<name>A0ABD0TW86_DENTH</name>
<organism evidence="2 3">
    <name type="scientific">Dendrobium thyrsiflorum</name>
    <name type="common">Pinecone-like raceme dendrobium</name>
    <name type="synonym">Orchid</name>
    <dbReference type="NCBI Taxonomy" id="117978"/>
    <lineage>
        <taxon>Eukaryota</taxon>
        <taxon>Viridiplantae</taxon>
        <taxon>Streptophyta</taxon>
        <taxon>Embryophyta</taxon>
        <taxon>Tracheophyta</taxon>
        <taxon>Spermatophyta</taxon>
        <taxon>Magnoliopsida</taxon>
        <taxon>Liliopsida</taxon>
        <taxon>Asparagales</taxon>
        <taxon>Orchidaceae</taxon>
        <taxon>Epidendroideae</taxon>
        <taxon>Malaxideae</taxon>
        <taxon>Dendrobiinae</taxon>
        <taxon>Dendrobium</taxon>
    </lineage>
</organism>
<evidence type="ECO:0000256" key="1">
    <source>
        <dbReference type="SAM" id="MobiDB-lite"/>
    </source>
</evidence>
<dbReference type="Proteomes" id="UP001552299">
    <property type="component" value="Unassembled WGS sequence"/>
</dbReference>
<feature type="compositionally biased region" description="Basic and acidic residues" evidence="1">
    <location>
        <begin position="358"/>
        <end position="369"/>
    </location>
</feature>
<dbReference type="AlphaFoldDB" id="A0ABD0TW86"/>
<accession>A0ABD0TW86</accession>
<protein>
    <submittedName>
        <fullName evidence="2">Uncharacterized protein</fullName>
    </submittedName>
</protein>
<sequence length="486" mass="54229">MMSHVVFGYRSPILSIFARFVFQGLSLKHRRSPFGNRRSFDPSSDAPLLRGSTNAPNKYGVRLESVIKVERAGNLVLRERRCRGHADWEWIKVTRSVGDWIGSAAAAEWQQRIVWSGLSGSEAECGTGRPPLRDDCELNFQAGDCAIGGEVRAGARLVARRGVKDFNKEGILACVLEECGIPIKIMLAGFAREGASRQFRKQDQGGGDVRCARRSHGSMKDKQGACEGAGLGAQDQGGELLNIGLTFRARQSRVPMAGRKVKVLEGDLGQLKSNFVEKISAFEGQFASVYEKMDGKFVVVEEMLKKLLEEKSKTMVTNIRAATGGQGSVGNPNLFRGRENQEVKILEGEDGMPPLEPLSREEMSRGDEQRDADFARRGVEYECRDNRHKTNMNKAEIARTWKLNVARALMRWKNKTCKYTQHHVISCYLTAIIQNIDFTMLKWRHSSSVNIQTPYECQGCGNYSQLSFLGPLMPMKPMTSGPSYYV</sequence>
<proteinExistence type="predicted"/>
<dbReference type="EMBL" id="JANQDX010000019">
    <property type="protein sequence ID" value="KAL0903951.1"/>
    <property type="molecule type" value="Genomic_DNA"/>
</dbReference>
<evidence type="ECO:0000313" key="2">
    <source>
        <dbReference type="EMBL" id="KAL0903951.1"/>
    </source>
</evidence>
<evidence type="ECO:0000313" key="3">
    <source>
        <dbReference type="Proteomes" id="UP001552299"/>
    </source>
</evidence>